<dbReference type="AlphaFoldDB" id="A0A6G1HWF5"/>
<evidence type="ECO:0000256" key="1">
    <source>
        <dbReference type="SAM" id="MobiDB-lite"/>
    </source>
</evidence>
<sequence length="492" mass="55789">MSDATPPTKKLKTAHSTDDSGVLPPFMRPAAAPPSKPPPLSIGIKTELHIAFTEAMLLNTTPLTGVTKKPTEHQAEKLRYKSHPDVPFRNWALHDTTPNPGTMVPNIKTDTATLRAYMGEPCLILATALTDLVRTELVVADDIPGHTGPTVLGDDVWSSRLQPALGGLITSQKIKLFPKDMPNAAAAENWDVAGLALRSPLFTANSLSEIGKLKRDVEDIMEEFGKAKEVRVVAARGGSMHVHVGRQDGRPHTLAAMRQLAYILAVYEDQIARLHPVERRPEFSPHLRSNRREFTTVGSRPREIMEWDDEAKKVVKKRVSAVYRPMSYVRLCLFKHVDHGMTPEEKWKRLREFVGKARYYVVNFSFIHRDPETEGPKTLEFRQHKASLDPDEIYWWTVFCTKLTQLAYTTNEKAFPLVKEWEDSIDLCDLWDAMEFPTEGQEFYLRRLAADPEMYPEPVGEWEEYNANWSDVEEDEIPPWANFFGVNQSSEG</sequence>
<dbReference type="PANTHER" id="PTHR36847:SF1">
    <property type="entry name" value="AMIDOLIGASE ENZYME"/>
    <property type="match status" value="1"/>
</dbReference>
<reference evidence="2" key="1">
    <citation type="journal article" date="2020" name="Stud. Mycol.">
        <title>101 Dothideomycetes genomes: a test case for predicting lifestyles and emergence of pathogens.</title>
        <authorList>
            <person name="Haridas S."/>
            <person name="Albert R."/>
            <person name="Binder M."/>
            <person name="Bloem J."/>
            <person name="Labutti K."/>
            <person name="Salamov A."/>
            <person name="Andreopoulos B."/>
            <person name="Baker S."/>
            <person name="Barry K."/>
            <person name="Bills G."/>
            <person name="Bluhm B."/>
            <person name="Cannon C."/>
            <person name="Castanera R."/>
            <person name="Culley D."/>
            <person name="Daum C."/>
            <person name="Ezra D."/>
            <person name="Gonzalez J."/>
            <person name="Henrissat B."/>
            <person name="Kuo A."/>
            <person name="Liang C."/>
            <person name="Lipzen A."/>
            <person name="Lutzoni F."/>
            <person name="Magnuson J."/>
            <person name="Mondo S."/>
            <person name="Nolan M."/>
            <person name="Ohm R."/>
            <person name="Pangilinan J."/>
            <person name="Park H.-J."/>
            <person name="Ramirez L."/>
            <person name="Alfaro M."/>
            <person name="Sun H."/>
            <person name="Tritt A."/>
            <person name="Yoshinaga Y."/>
            <person name="Zwiers L.-H."/>
            <person name="Turgeon B."/>
            <person name="Goodwin S."/>
            <person name="Spatafora J."/>
            <person name="Crous P."/>
            <person name="Grigoriev I."/>
        </authorList>
    </citation>
    <scope>NUCLEOTIDE SEQUENCE</scope>
    <source>
        <strain evidence="2">CBS 262.69</strain>
    </source>
</reference>
<dbReference type="OrthoDB" id="412402at2759"/>
<accession>A0A6G1HWF5</accession>
<feature type="compositionally biased region" description="Pro residues" evidence="1">
    <location>
        <begin position="31"/>
        <end position="40"/>
    </location>
</feature>
<organism evidence="2 3">
    <name type="scientific">Trichodelitschia bisporula</name>
    <dbReference type="NCBI Taxonomy" id="703511"/>
    <lineage>
        <taxon>Eukaryota</taxon>
        <taxon>Fungi</taxon>
        <taxon>Dikarya</taxon>
        <taxon>Ascomycota</taxon>
        <taxon>Pezizomycotina</taxon>
        <taxon>Dothideomycetes</taxon>
        <taxon>Dothideomycetes incertae sedis</taxon>
        <taxon>Phaeotrichales</taxon>
        <taxon>Phaeotrichaceae</taxon>
        <taxon>Trichodelitschia</taxon>
    </lineage>
</organism>
<evidence type="ECO:0000313" key="2">
    <source>
        <dbReference type="EMBL" id="KAF2400350.1"/>
    </source>
</evidence>
<name>A0A6G1HWF5_9PEZI</name>
<dbReference type="Proteomes" id="UP000799640">
    <property type="component" value="Unassembled WGS sequence"/>
</dbReference>
<evidence type="ECO:0000313" key="3">
    <source>
        <dbReference type="Proteomes" id="UP000799640"/>
    </source>
</evidence>
<feature type="region of interest" description="Disordered" evidence="1">
    <location>
        <begin position="1"/>
        <end position="40"/>
    </location>
</feature>
<dbReference type="InterPro" id="IPR022025">
    <property type="entry name" value="Amidoligase_2"/>
</dbReference>
<evidence type="ECO:0008006" key="4">
    <source>
        <dbReference type="Google" id="ProtNLM"/>
    </source>
</evidence>
<dbReference type="PANTHER" id="PTHR36847">
    <property type="entry name" value="AMIDOLIGASE ENZYME"/>
    <property type="match status" value="1"/>
</dbReference>
<gene>
    <name evidence="2" type="ORF">EJ06DRAFT_577757</name>
</gene>
<dbReference type="EMBL" id="ML996695">
    <property type="protein sequence ID" value="KAF2400350.1"/>
    <property type="molecule type" value="Genomic_DNA"/>
</dbReference>
<dbReference type="Pfam" id="PF12224">
    <property type="entry name" value="Amidoligase_2"/>
    <property type="match status" value="1"/>
</dbReference>
<protein>
    <recommendedName>
        <fullName evidence="4">Amidoligase enzyme</fullName>
    </recommendedName>
</protein>
<proteinExistence type="predicted"/>
<keyword evidence="3" id="KW-1185">Reference proteome</keyword>